<keyword evidence="3" id="KW-0456">Lyase</keyword>
<dbReference type="InterPro" id="IPR029062">
    <property type="entry name" value="Class_I_gatase-like"/>
</dbReference>
<dbReference type="Gene3D" id="3.60.120.10">
    <property type="entry name" value="Anthranilate synthase"/>
    <property type="match status" value="1"/>
</dbReference>
<comment type="catalytic activity">
    <reaction evidence="4">
        <text>chorismate + L-glutamine = anthranilate + pyruvate + L-glutamate + H(+)</text>
        <dbReference type="Rhea" id="RHEA:21732"/>
        <dbReference type="ChEBI" id="CHEBI:15361"/>
        <dbReference type="ChEBI" id="CHEBI:15378"/>
        <dbReference type="ChEBI" id="CHEBI:16567"/>
        <dbReference type="ChEBI" id="CHEBI:29748"/>
        <dbReference type="ChEBI" id="CHEBI:29985"/>
        <dbReference type="ChEBI" id="CHEBI:58359"/>
        <dbReference type="EC" id="4.1.3.27"/>
    </reaction>
</comment>
<organism evidence="7 8">
    <name type="scientific">Streptomyces turgidiscabies</name>
    <dbReference type="NCBI Taxonomy" id="85558"/>
    <lineage>
        <taxon>Bacteria</taxon>
        <taxon>Bacillati</taxon>
        <taxon>Actinomycetota</taxon>
        <taxon>Actinomycetes</taxon>
        <taxon>Kitasatosporales</taxon>
        <taxon>Streptomycetaceae</taxon>
        <taxon>Streptomyces</taxon>
    </lineage>
</organism>
<dbReference type="PANTHER" id="PTHR11236:SF49">
    <property type="entry name" value="ANTHRANILATE SYNTHASE COMPONENT 1"/>
    <property type="match status" value="1"/>
</dbReference>
<evidence type="ECO:0000313" key="7">
    <source>
        <dbReference type="EMBL" id="MDQ0930752.1"/>
    </source>
</evidence>
<dbReference type="PROSITE" id="PS51273">
    <property type="entry name" value="GATASE_TYPE_1"/>
    <property type="match status" value="1"/>
</dbReference>
<dbReference type="PRINTS" id="PR00096">
    <property type="entry name" value="GATASE"/>
</dbReference>
<dbReference type="SUPFAM" id="SSF56322">
    <property type="entry name" value="ADC synthase"/>
    <property type="match status" value="1"/>
</dbReference>
<dbReference type="PRINTS" id="PR00097">
    <property type="entry name" value="ANTSNTHASEII"/>
</dbReference>
<feature type="domain" description="Chorismate-utilising enzyme C-terminal" evidence="6">
    <location>
        <begin position="123"/>
        <end position="382"/>
    </location>
</feature>
<keyword evidence="7" id="KW-0808">Transferase</keyword>
<evidence type="ECO:0000256" key="3">
    <source>
        <dbReference type="ARBA" id="ARBA00023239"/>
    </source>
</evidence>
<dbReference type="Pfam" id="PF00117">
    <property type="entry name" value="GATase"/>
    <property type="match status" value="1"/>
</dbReference>
<dbReference type="InterPro" id="IPR017926">
    <property type="entry name" value="GATASE"/>
</dbReference>
<dbReference type="CDD" id="cd01743">
    <property type="entry name" value="GATase1_Anthranilate_Synthase"/>
    <property type="match status" value="1"/>
</dbReference>
<dbReference type="InterPro" id="IPR015890">
    <property type="entry name" value="Chorismate_C"/>
</dbReference>
<dbReference type="Pfam" id="PF00425">
    <property type="entry name" value="Chorismate_bind"/>
    <property type="match status" value="1"/>
</dbReference>
<evidence type="ECO:0000256" key="4">
    <source>
        <dbReference type="ARBA" id="ARBA00047683"/>
    </source>
</evidence>
<dbReference type="InterPro" id="IPR019999">
    <property type="entry name" value="Anth_synth_I-like"/>
</dbReference>
<dbReference type="PANTHER" id="PTHR11236">
    <property type="entry name" value="AMINOBENZOATE/ANTHRANILATE SYNTHASE"/>
    <property type="match status" value="1"/>
</dbReference>
<evidence type="ECO:0000313" key="8">
    <source>
        <dbReference type="Proteomes" id="UP001223072"/>
    </source>
</evidence>
<reference evidence="7 8" key="1">
    <citation type="submission" date="2023-07" db="EMBL/GenBank/DDBJ databases">
        <title>Comparative genomics of wheat-associated soil bacteria to identify genetic determinants of phenazine resistance.</title>
        <authorList>
            <person name="Mouncey N."/>
        </authorList>
    </citation>
    <scope>NUCLEOTIDE SEQUENCE [LARGE SCALE GENOMIC DNA]</scope>
    <source>
        <strain evidence="7 8">W2I16</strain>
    </source>
</reference>
<accession>A0ABU0RHU6</accession>
<dbReference type="RefSeq" id="WP_307624929.1">
    <property type="nucleotide sequence ID" value="NZ_JAUSZS010000002.1"/>
</dbReference>
<name>A0ABU0RHU6_9ACTN</name>
<dbReference type="EMBL" id="JAUSZS010000002">
    <property type="protein sequence ID" value="MDQ0930752.1"/>
    <property type="molecule type" value="Genomic_DNA"/>
</dbReference>
<proteinExistence type="predicted"/>
<protein>
    <recommendedName>
        <fullName evidence="1">anthranilate synthase</fullName>
        <ecNumber evidence="1">4.1.3.27</ecNumber>
    </recommendedName>
</protein>
<evidence type="ECO:0000259" key="6">
    <source>
        <dbReference type="Pfam" id="PF00425"/>
    </source>
</evidence>
<dbReference type="EC" id="4.1.3.27" evidence="1"/>
<keyword evidence="7" id="KW-0032">Aminotransferase</keyword>
<gene>
    <name evidence="7" type="ORF">QFZ49_000659</name>
</gene>
<keyword evidence="8" id="KW-1185">Reference proteome</keyword>
<dbReference type="InterPro" id="IPR005801">
    <property type="entry name" value="ADC_synthase"/>
</dbReference>
<comment type="caution">
    <text evidence="7">The sequence shown here is derived from an EMBL/GenBank/DDBJ whole genome shotgun (WGS) entry which is preliminary data.</text>
</comment>
<dbReference type="Gene3D" id="3.40.50.880">
    <property type="match status" value="1"/>
</dbReference>
<keyword evidence="2" id="KW-0315">Glutamine amidotransferase</keyword>
<evidence type="ECO:0000256" key="1">
    <source>
        <dbReference type="ARBA" id="ARBA00012266"/>
    </source>
</evidence>
<dbReference type="InterPro" id="IPR006221">
    <property type="entry name" value="TrpG/PapA_dom"/>
</dbReference>
<evidence type="ECO:0000256" key="2">
    <source>
        <dbReference type="ARBA" id="ARBA00022962"/>
    </source>
</evidence>
<sequence>MSTAELLDRVLADRPPAFALLHRPEATGPATLDILVGDLSTPESLADLPVPEHPPHRGRARHDVLAVVPYRQITERGFDCTDDGEPLLALTVTGQERLSMAEALLRLPDRATALTGEHFDIADEEYARIVREVITEEIGSGEGANFVIKRSFVADITDYTHRSALALFRRLLLGESGAYWTFVVHTGERTFVGATPERHLSLDGGTAVMNPISGTYRYPPAGPTLPGVLDFLADRKEADELYMVVDEELKMMARICANGGRVTGPHLKEMARLAHTEYFIEGHSTLDPRIVLREGLFAPTVTGSPLESACRVIKRHERHGRGYYSGVLALIGRDADGAPALDSSILIRTADIDATGRVRIGVGATLVRHSDPESEVAETRAKAAGLLAALRADHTGPQKGPTAPGLAPHPDVRSALERRNTGLAGFWLAKDTSGGPAVPALTGLRALVVDAEDTFTAMLDHQLRSLGLAVTVRRFDEPYAFDSHDLVIMGPGPGDPRDAGDPKIAHLRGAVDTLLRERRPFLAVCLSHQVLSDRLGLPLIRRNTPNQGVAKEIDFFGEHERVGFYNTFAAHSTADTFRHPDQGTLHVSRDLATGEVHALRGPHFASFQFHPESLLTEDGVRLIATVATEAIEVIEVIEDPAEQAA</sequence>
<dbReference type="Proteomes" id="UP001223072">
    <property type="component" value="Unassembled WGS sequence"/>
</dbReference>
<evidence type="ECO:0000259" key="5">
    <source>
        <dbReference type="Pfam" id="PF00117"/>
    </source>
</evidence>
<feature type="domain" description="Glutamine amidotransferase" evidence="5">
    <location>
        <begin position="447"/>
        <end position="625"/>
    </location>
</feature>
<dbReference type="SUPFAM" id="SSF52317">
    <property type="entry name" value="Class I glutamine amidotransferase-like"/>
    <property type="match status" value="1"/>
</dbReference>
<dbReference type="GO" id="GO:0008483">
    <property type="term" value="F:transaminase activity"/>
    <property type="evidence" value="ECO:0007669"/>
    <property type="project" value="UniProtKB-KW"/>
</dbReference>